<evidence type="ECO:0008006" key="4">
    <source>
        <dbReference type="Google" id="ProtNLM"/>
    </source>
</evidence>
<comment type="caution">
    <text evidence="2">The sequence shown here is derived from an EMBL/GenBank/DDBJ whole genome shotgun (WGS) entry which is preliminary data.</text>
</comment>
<evidence type="ECO:0000313" key="3">
    <source>
        <dbReference type="Proteomes" id="UP001499988"/>
    </source>
</evidence>
<gene>
    <name evidence="2" type="ORF">GCM10023333_04740</name>
</gene>
<feature type="chain" id="PRO_5047201948" description="DUF3313 domain-containing protein" evidence="1">
    <location>
        <begin position="24"/>
        <end position="212"/>
    </location>
</feature>
<dbReference type="EMBL" id="BAABJZ010000006">
    <property type="protein sequence ID" value="GAA4874723.1"/>
    <property type="molecule type" value="Genomic_DNA"/>
</dbReference>
<dbReference type="RefSeq" id="WP_345333021.1">
    <property type="nucleotide sequence ID" value="NZ_BAABJZ010000006.1"/>
</dbReference>
<proteinExistence type="predicted"/>
<sequence>MLRASRLLTGAIGALLIVTPAQAELLPVEPSGFQHFSLEAGVDLSQYQAIALLPCDISFHKNWQRNQNSNALNSRRMRDRDVEQQRDNMASVCERNLRKQFIDDGYEVVSTEISGPQILLVKPIITELDIRAPDLNSTNIERQYVNNVGEMTLELGLYHSENRKLLGQANDWQEGWDFGYPRQVNRTTNNAEFGRMFRSWASALTKLMSPES</sequence>
<evidence type="ECO:0000313" key="2">
    <source>
        <dbReference type="EMBL" id="GAA4874723.1"/>
    </source>
</evidence>
<organism evidence="2 3">
    <name type="scientific">Ferrimonas pelagia</name>
    <dbReference type="NCBI Taxonomy" id="1177826"/>
    <lineage>
        <taxon>Bacteria</taxon>
        <taxon>Pseudomonadati</taxon>
        <taxon>Pseudomonadota</taxon>
        <taxon>Gammaproteobacteria</taxon>
        <taxon>Alteromonadales</taxon>
        <taxon>Ferrimonadaceae</taxon>
        <taxon>Ferrimonas</taxon>
    </lineage>
</organism>
<protein>
    <recommendedName>
        <fullName evidence="4">DUF3313 domain-containing protein</fullName>
    </recommendedName>
</protein>
<feature type="signal peptide" evidence="1">
    <location>
        <begin position="1"/>
        <end position="23"/>
    </location>
</feature>
<accession>A0ABP9EBI2</accession>
<evidence type="ECO:0000256" key="1">
    <source>
        <dbReference type="SAM" id="SignalP"/>
    </source>
</evidence>
<name>A0ABP9EBI2_9GAMM</name>
<dbReference type="Proteomes" id="UP001499988">
    <property type="component" value="Unassembled WGS sequence"/>
</dbReference>
<keyword evidence="3" id="KW-1185">Reference proteome</keyword>
<reference evidence="3" key="1">
    <citation type="journal article" date="2019" name="Int. J. Syst. Evol. Microbiol.">
        <title>The Global Catalogue of Microorganisms (GCM) 10K type strain sequencing project: providing services to taxonomists for standard genome sequencing and annotation.</title>
        <authorList>
            <consortium name="The Broad Institute Genomics Platform"/>
            <consortium name="The Broad Institute Genome Sequencing Center for Infectious Disease"/>
            <person name="Wu L."/>
            <person name="Ma J."/>
        </authorList>
    </citation>
    <scope>NUCLEOTIDE SEQUENCE [LARGE SCALE GENOMIC DNA]</scope>
    <source>
        <strain evidence="3">JCM 18401</strain>
    </source>
</reference>
<keyword evidence="1" id="KW-0732">Signal</keyword>